<name>A0A5A7TW54_CUCMM</name>
<comment type="caution">
    <text evidence="3">The sequence shown here is derived from an EMBL/GenBank/DDBJ whole genome shotgun (WGS) entry which is preliminary data.</text>
</comment>
<feature type="region of interest" description="Disordered" evidence="1">
    <location>
        <begin position="1"/>
        <end position="37"/>
    </location>
</feature>
<dbReference type="Pfam" id="PF05678">
    <property type="entry name" value="VQ"/>
    <property type="match status" value="1"/>
</dbReference>
<evidence type="ECO:0000259" key="2">
    <source>
        <dbReference type="Pfam" id="PF05678"/>
    </source>
</evidence>
<accession>A0A5A7TW54</accession>
<feature type="compositionally biased region" description="Polar residues" evidence="1">
    <location>
        <begin position="8"/>
        <end position="19"/>
    </location>
</feature>
<evidence type="ECO:0000313" key="5">
    <source>
        <dbReference type="Proteomes" id="UP000321393"/>
    </source>
</evidence>
<dbReference type="InterPro" id="IPR008889">
    <property type="entry name" value="VQ"/>
</dbReference>
<feature type="region of interest" description="Disordered" evidence="1">
    <location>
        <begin position="55"/>
        <end position="104"/>
    </location>
</feature>
<protein>
    <submittedName>
        <fullName evidence="3">VQ motif-containing protein 29</fullName>
    </submittedName>
</protein>
<dbReference type="Proteomes" id="UP000321393">
    <property type="component" value="Unassembled WGS sequence"/>
</dbReference>
<dbReference type="OrthoDB" id="689462at2759"/>
<dbReference type="PANTHER" id="PTHR34794:SF1">
    <property type="entry name" value="OS10G0101800 PROTEIN"/>
    <property type="match status" value="1"/>
</dbReference>
<feature type="domain" description="VQ" evidence="2">
    <location>
        <begin position="31"/>
        <end position="51"/>
    </location>
</feature>
<proteinExistence type="predicted"/>
<reference evidence="5 6" key="1">
    <citation type="submission" date="2019-08" db="EMBL/GenBank/DDBJ databases">
        <title>Draft genome sequences of two oriental melons (Cucumis melo L. var makuwa).</title>
        <authorList>
            <person name="Kwon S.-Y."/>
        </authorList>
    </citation>
    <scope>NUCLEOTIDE SEQUENCE [LARGE SCALE GENOMIC DNA]</scope>
    <source>
        <strain evidence="6">cv. Chang Bougi</strain>
        <strain evidence="5">cv. SW 3</strain>
        <tissue evidence="3">Leaf</tissue>
    </source>
</reference>
<evidence type="ECO:0000313" key="3">
    <source>
        <dbReference type="EMBL" id="KAA0045761.1"/>
    </source>
</evidence>
<dbReference type="AlphaFoldDB" id="A0A5A7TW54"/>
<organism evidence="3 5">
    <name type="scientific">Cucumis melo var. makuwa</name>
    <name type="common">Oriental melon</name>
    <dbReference type="NCBI Taxonomy" id="1194695"/>
    <lineage>
        <taxon>Eukaryota</taxon>
        <taxon>Viridiplantae</taxon>
        <taxon>Streptophyta</taxon>
        <taxon>Embryophyta</taxon>
        <taxon>Tracheophyta</taxon>
        <taxon>Spermatophyta</taxon>
        <taxon>Magnoliopsida</taxon>
        <taxon>eudicotyledons</taxon>
        <taxon>Gunneridae</taxon>
        <taxon>Pentapetalae</taxon>
        <taxon>rosids</taxon>
        <taxon>fabids</taxon>
        <taxon>Cucurbitales</taxon>
        <taxon>Cucurbitaceae</taxon>
        <taxon>Benincaseae</taxon>
        <taxon>Cucumis</taxon>
    </lineage>
</organism>
<evidence type="ECO:0000313" key="4">
    <source>
        <dbReference type="EMBL" id="TYJ99521.1"/>
    </source>
</evidence>
<dbReference type="EMBL" id="SSTD01017674">
    <property type="protein sequence ID" value="TYJ99521.1"/>
    <property type="molecule type" value="Genomic_DNA"/>
</dbReference>
<evidence type="ECO:0000313" key="6">
    <source>
        <dbReference type="Proteomes" id="UP000321947"/>
    </source>
</evidence>
<evidence type="ECO:0000256" key="1">
    <source>
        <dbReference type="SAM" id="MobiDB-lite"/>
    </source>
</evidence>
<dbReference type="EMBL" id="SSTE01014401">
    <property type="protein sequence ID" value="KAA0045761.1"/>
    <property type="molecule type" value="Genomic_DNA"/>
</dbReference>
<dbReference type="PANTHER" id="PTHR34794">
    <property type="entry name" value="EXPRESSED PROTEIN"/>
    <property type="match status" value="1"/>
</dbReference>
<dbReference type="STRING" id="1194695.A0A5A7TW54"/>
<gene>
    <name evidence="4" type="ORF">E5676_scaffold123G00880</name>
    <name evidence="3" type="ORF">E6C27_scaffold243G002820</name>
</gene>
<dbReference type="Proteomes" id="UP000321947">
    <property type="component" value="Unassembled WGS sequence"/>
</dbReference>
<sequence>MEPHSFSFYYTDQGASVQKTGKKAVAPPRPTPPQVYKVDPINFRDVVQKLTAAPEFQDRRLQAMPPPRPNVADQSRRPRDSSGEGEGGVVSYHGFFLGQSSERY</sequence>
<dbReference type="InterPro" id="IPR039610">
    <property type="entry name" value="VQ29"/>
</dbReference>